<dbReference type="CDD" id="cd09105">
    <property type="entry name" value="PLDc_vPLD1_2_like_2"/>
    <property type="match status" value="1"/>
</dbReference>
<evidence type="ECO:0000313" key="7">
    <source>
        <dbReference type="EMBL" id="MFC5381193.1"/>
    </source>
</evidence>
<organism evidence="7 8">
    <name type="scientific">Aquipuribacter nitratireducens</name>
    <dbReference type="NCBI Taxonomy" id="650104"/>
    <lineage>
        <taxon>Bacteria</taxon>
        <taxon>Bacillati</taxon>
        <taxon>Actinomycetota</taxon>
        <taxon>Actinomycetes</taxon>
        <taxon>Micrococcales</taxon>
        <taxon>Intrasporangiaceae</taxon>
        <taxon>Aquipuribacter</taxon>
    </lineage>
</organism>
<proteinExistence type="predicted"/>
<evidence type="ECO:0000256" key="5">
    <source>
        <dbReference type="SAM" id="MobiDB-lite"/>
    </source>
</evidence>
<comment type="caution">
    <text evidence="7">The sequence shown here is derived from an EMBL/GenBank/DDBJ whole genome shotgun (WGS) entry which is preliminary data.</text>
</comment>
<protein>
    <submittedName>
        <fullName evidence="7">Phospholipase D family protein</fullName>
    </submittedName>
</protein>
<evidence type="ECO:0000256" key="4">
    <source>
        <dbReference type="ARBA" id="ARBA00023098"/>
    </source>
</evidence>
<dbReference type="Proteomes" id="UP001596122">
    <property type="component" value="Unassembled WGS sequence"/>
</dbReference>
<evidence type="ECO:0000256" key="3">
    <source>
        <dbReference type="ARBA" id="ARBA00022801"/>
    </source>
</evidence>
<keyword evidence="4" id="KW-0443">Lipid metabolism</keyword>
<evidence type="ECO:0000259" key="6">
    <source>
        <dbReference type="PROSITE" id="PS50035"/>
    </source>
</evidence>
<sequence length="547" mass="60144">MGGDGEAGDGEVGDGATDWFLDADGRGNPASRLRPWTSGNRVEPLVHGRTYFPRLADTLAGVGPGDLVLVAGWRGDPDELLTDDGPTVGEALSAAARRGATVRGLLWHSHLDAFRLTHEENRGLALSVEDAGGRVLLDQRVRPFGCHHQKFVVVRHAGRPERDVAYAGGLDLGHGRRDDDLHHGDPQTRRFADVYGPTPAWHDVQVAVCGPAVADVEDSFRERWEDDSPVSLLLWHVVPDLVHGVDRRADPLPPPRPAPAPHGSCAVQVLRTYPRRHVRHHPFAPSGERSVARAYLRALRRARRLVYVEDQYLWSTEVAKVFADALRDNPRLQLVAVVPRHSENGGAGDLPMSVGHARALRRVKDAGGRRVVVVDLENDRGLPVYVHAKVCVVDDVWACVGSDNFNRRSWTYDAELTVAVLDAARDERVPADPAGLGDGARVFARGLRLRLMAEHLGLTDADGRLEHPAAADHLLDPDAAVHAVRACAEEVDRWHGRGRRGPRPHGRLRSHPWERPRAWQVALGAPAYHLTVDPDGRPRALRRRGGY</sequence>
<dbReference type="InterPro" id="IPR001736">
    <property type="entry name" value="PLipase_D/transphosphatidylase"/>
</dbReference>
<evidence type="ECO:0000256" key="1">
    <source>
        <dbReference type="ARBA" id="ARBA00000798"/>
    </source>
</evidence>
<gene>
    <name evidence="7" type="ORF">ACFPJ6_10350</name>
</gene>
<feature type="compositionally biased region" description="Acidic residues" evidence="5">
    <location>
        <begin position="1"/>
        <end position="12"/>
    </location>
</feature>
<evidence type="ECO:0000256" key="2">
    <source>
        <dbReference type="ARBA" id="ARBA00022737"/>
    </source>
</evidence>
<dbReference type="Pfam" id="PF13091">
    <property type="entry name" value="PLDc_2"/>
    <property type="match status" value="1"/>
</dbReference>
<accession>A0ABW0GMM4</accession>
<keyword evidence="3" id="KW-0378">Hydrolase</keyword>
<dbReference type="PANTHER" id="PTHR18896">
    <property type="entry name" value="PHOSPHOLIPASE D"/>
    <property type="match status" value="1"/>
</dbReference>
<dbReference type="EMBL" id="JBHSLD010000009">
    <property type="protein sequence ID" value="MFC5381193.1"/>
    <property type="molecule type" value="Genomic_DNA"/>
</dbReference>
<comment type="catalytic activity">
    <reaction evidence="1">
        <text>a 1,2-diacyl-sn-glycero-3-phosphocholine + H2O = a 1,2-diacyl-sn-glycero-3-phosphate + choline + H(+)</text>
        <dbReference type="Rhea" id="RHEA:14445"/>
        <dbReference type="ChEBI" id="CHEBI:15354"/>
        <dbReference type="ChEBI" id="CHEBI:15377"/>
        <dbReference type="ChEBI" id="CHEBI:15378"/>
        <dbReference type="ChEBI" id="CHEBI:57643"/>
        <dbReference type="ChEBI" id="CHEBI:58608"/>
        <dbReference type="EC" id="3.1.4.4"/>
    </reaction>
</comment>
<keyword evidence="2" id="KW-0677">Repeat</keyword>
<dbReference type="SMART" id="SM00155">
    <property type="entry name" value="PLDc"/>
    <property type="match status" value="1"/>
</dbReference>
<keyword evidence="8" id="KW-1185">Reference proteome</keyword>
<dbReference type="InterPro" id="IPR015679">
    <property type="entry name" value="PLipase_D_fam"/>
</dbReference>
<reference evidence="8" key="1">
    <citation type="journal article" date="2019" name="Int. J. Syst. Evol. Microbiol.">
        <title>The Global Catalogue of Microorganisms (GCM) 10K type strain sequencing project: providing services to taxonomists for standard genome sequencing and annotation.</title>
        <authorList>
            <consortium name="The Broad Institute Genomics Platform"/>
            <consortium name="The Broad Institute Genome Sequencing Center for Infectious Disease"/>
            <person name="Wu L."/>
            <person name="Ma J."/>
        </authorList>
    </citation>
    <scope>NUCLEOTIDE SEQUENCE [LARGE SCALE GENOMIC DNA]</scope>
    <source>
        <strain evidence="8">CCUG 43114</strain>
    </source>
</reference>
<dbReference type="PROSITE" id="PS50035">
    <property type="entry name" value="PLD"/>
    <property type="match status" value="1"/>
</dbReference>
<feature type="domain" description="PLD phosphodiesterase" evidence="6">
    <location>
        <begin position="382"/>
        <end position="409"/>
    </location>
</feature>
<dbReference type="RefSeq" id="WP_340270617.1">
    <property type="nucleotide sequence ID" value="NZ_JBBEOG010000007.1"/>
</dbReference>
<dbReference type="InterPro" id="IPR025202">
    <property type="entry name" value="PLD-like_dom"/>
</dbReference>
<dbReference type="Gene3D" id="3.30.870.10">
    <property type="entry name" value="Endonuclease Chain A"/>
    <property type="match status" value="2"/>
</dbReference>
<dbReference type="PANTHER" id="PTHR18896:SF76">
    <property type="entry name" value="PHOSPHOLIPASE"/>
    <property type="match status" value="1"/>
</dbReference>
<feature type="region of interest" description="Disordered" evidence="5">
    <location>
        <begin position="1"/>
        <end position="32"/>
    </location>
</feature>
<dbReference type="SUPFAM" id="SSF56024">
    <property type="entry name" value="Phospholipase D/nuclease"/>
    <property type="match status" value="2"/>
</dbReference>
<name>A0ABW0GMM4_9MICO</name>
<evidence type="ECO:0000313" key="8">
    <source>
        <dbReference type="Proteomes" id="UP001596122"/>
    </source>
</evidence>